<organism evidence="5">
    <name type="scientific">Pyrodinium bahamense</name>
    <dbReference type="NCBI Taxonomy" id="73915"/>
    <lineage>
        <taxon>Eukaryota</taxon>
        <taxon>Sar</taxon>
        <taxon>Alveolata</taxon>
        <taxon>Dinophyceae</taxon>
        <taxon>Gonyaulacales</taxon>
        <taxon>Pyrocystaceae</taxon>
        <taxon>Pyrodinium</taxon>
    </lineage>
</organism>
<dbReference type="Pfam" id="PF13516">
    <property type="entry name" value="LRR_6"/>
    <property type="match status" value="3"/>
</dbReference>
<dbReference type="InterPro" id="IPR011992">
    <property type="entry name" value="EF-hand-dom_pair"/>
</dbReference>
<feature type="domain" description="EF-hand" evidence="4">
    <location>
        <begin position="141"/>
        <end position="176"/>
    </location>
</feature>
<keyword evidence="2" id="KW-0433">Leucine-rich repeat</keyword>
<dbReference type="InterPro" id="IPR002048">
    <property type="entry name" value="EF_hand_dom"/>
</dbReference>
<dbReference type="SMART" id="SM00368">
    <property type="entry name" value="LRR_RI"/>
    <property type="match status" value="5"/>
</dbReference>
<gene>
    <name evidence="5" type="ORF">PBAH0796_LOCUS7789</name>
</gene>
<dbReference type="AlphaFoldDB" id="A0A7S0A3X8"/>
<dbReference type="PANTHER" id="PTHR24113">
    <property type="entry name" value="RAN GTPASE-ACTIVATING PROTEIN 1"/>
    <property type="match status" value="1"/>
</dbReference>
<dbReference type="Gene3D" id="3.80.10.10">
    <property type="entry name" value="Ribonuclease Inhibitor"/>
    <property type="match status" value="2"/>
</dbReference>
<evidence type="ECO:0000259" key="4">
    <source>
        <dbReference type="PROSITE" id="PS50222"/>
    </source>
</evidence>
<evidence type="ECO:0000256" key="2">
    <source>
        <dbReference type="ARBA" id="ARBA00022614"/>
    </source>
</evidence>
<evidence type="ECO:0000256" key="3">
    <source>
        <dbReference type="ARBA" id="ARBA00022737"/>
    </source>
</evidence>
<dbReference type="GO" id="GO:0005829">
    <property type="term" value="C:cytosol"/>
    <property type="evidence" value="ECO:0007669"/>
    <property type="project" value="TreeGrafter"/>
</dbReference>
<dbReference type="PROSITE" id="PS50222">
    <property type="entry name" value="EF_HAND_2"/>
    <property type="match status" value="1"/>
</dbReference>
<dbReference type="GO" id="GO:0006913">
    <property type="term" value="P:nucleocytoplasmic transport"/>
    <property type="evidence" value="ECO:0007669"/>
    <property type="project" value="TreeGrafter"/>
</dbReference>
<dbReference type="GO" id="GO:0005096">
    <property type="term" value="F:GTPase activator activity"/>
    <property type="evidence" value="ECO:0007669"/>
    <property type="project" value="UniProtKB-KW"/>
</dbReference>
<sequence>MAHRAGEESRSRDSGPGAVGCSGVKSPAAAARAGLPERCCRWLPLALAIALAPALQWCNLLAEHERWAVAASGALLAAQRLSDVERHFALVVCSLVAAVALGPPRLIVEGCVWLAGGTAVAGCLWAAGCLPFPPQQCSKDDVHRMLVEIFQRFDTYGDGTISCVRLTRALEKLNLDHQSIDLAIASSEGGGAERINYQKFASWVTGFHEPEQVPEERHFEGPLSLRASVAAGEAVLLRATWLTKYLREGGRGVLPPREDLPPEALWNAKELFGLGERMLQHLRRGGHVEFLPIVSVSFSQEEQPGGEELETLVIALDHLCTYFAKAFEEINCPADCGVFLDRCSLLRPPGNRPGMMRSCGPCNKQNVEEMGLWYGHGLVRKLLLRGRSATASEEGGLAFLQSALSGMISQHQLVLRLGGLDVIRGCQDWPSLRKACMAGRATPLTPEAFKAMLDSKPFTEATARSAAEHSYRAAFKIATGGCRRLILANLGWGGKEARMLTKALVHFTGLSELFLEGNRIGDAGAELLAGALPHCPSLKEVLLARNQIADQGAQHLAKALSRCRIVERVELQENLLGEVGAAGLAKVLPAMGCLRDLLLQGNGFGDAGVQALARALPSRPSLERLVLDATGAGDTAAAQLGEAIAKCGRLLLLHLEGNPLSEAARQALRKAWHRAGKPERSELNGRGYPALML</sequence>
<keyword evidence="1" id="KW-0343">GTPase activation</keyword>
<proteinExistence type="predicted"/>
<dbReference type="SUPFAM" id="SSF47473">
    <property type="entry name" value="EF-hand"/>
    <property type="match status" value="1"/>
</dbReference>
<keyword evidence="3" id="KW-0677">Repeat</keyword>
<accession>A0A7S0A3X8</accession>
<protein>
    <recommendedName>
        <fullName evidence="4">EF-hand domain-containing protein</fullName>
    </recommendedName>
</protein>
<name>A0A7S0A3X8_9DINO</name>
<dbReference type="Gene3D" id="1.10.238.10">
    <property type="entry name" value="EF-hand"/>
    <property type="match status" value="1"/>
</dbReference>
<evidence type="ECO:0000256" key="1">
    <source>
        <dbReference type="ARBA" id="ARBA00022468"/>
    </source>
</evidence>
<dbReference type="EMBL" id="HBEG01012837">
    <property type="protein sequence ID" value="CAD8352422.1"/>
    <property type="molecule type" value="Transcribed_RNA"/>
</dbReference>
<dbReference type="SUPFAM" id="SSF52047">
    <property type="entry name" value="RNI-like"/>
    <property type="match status" value="1"/>
</dbReference>
<dbReference type="GO" id="GO:0031267">
    <property type="term" value="F:small GTPase binding"/>
    <property type="evidence" value="ECO:0007669"/>
    <property type="project" value="TreeGrafter"/>
</dbReference>
<dbReference type="GO" id="GO:0005634">
    <property type="term" value="C:nucleus"/>
    <property type="evidence" value="ECO:0007669"/>
    <property type="project" value="TreeGrafter"/>
</dbReference>
<evidence type="ECO:0000313" key="5">
    <source>
        <dbReference type="EMBL" id="CAD8352422.1"/>
    </source>
</evidence>
<dbReference type="InterPro" id="IPR032675">
    <property type="entry name" value="LRR_dom_sf"/>
</dbReference>
<dbReference type="GO" id="GO:0048471">
    <property type="term" value="C:perinuclear region of cytoplasm"/>
    <property type="evidence" value="ECO:0007669"/>
    <property type="project" value="TreeGrafter"/>
</dbReference>
<reference evidence="5" key="1">
    <citation type="submission" date="2021-01" db="EMBL/GenBank/DDBJ databases">
        <authorList>
            <person name="Corre E."/>
            <person name="Pelletier E."/>
            <person name="Niang G."/>
            <person name="Scheremetjew M."/>
            <person name="Finn R."/>
            <person name="Kale V."/>
            <person name="Holt S."/>
            <person name="Cochrane G."/>
            <person name="Meng A."/>
            <person name="Brown T."/>
            <person name="Cohen L."/>
        </authorList>
    </citation>
    <scope>NUCLEOTIDE SEQUENCE</scope>
    <source>
        <strain evidence="5">Pbaha01</strain>
    </source>
</reference>
<dbReference type="InterPro" id="IPR001611">
    <property type="entry name" value="Leu-rich_rpt"/>
</dbReference>
<dbReference type="GO" id="GO:0005509">
    <property type="term" value="F:calcium ion binding"/>
    <property type="evidence" value="ECO:0007669"/>
    <property type="project" value="InterPro"/>
</dbReference>
<dbReference type="PANTHER" id="PTHR24113:SF12">
    <property type="entry name" value="RAN GTPASE-ACTIVATING PROTEIN 1"/>
    <property type="match status" value="1"/>
</dbReference>
<dbReference type="InterPro" id="IPR027038">
    <property type="entry name" value="RanGap"/>
</dbReference>